<evidence type="ECO:0000313" key="9">
    <source>
        <dbReference type="Proteomes" id="UP000095751"/>
    </source>
</evidence>
<dbReference type="GO" id="GO:0004674">
    <property type="term" value="F:protein serine/threonine kinase activity"/>
    <property type="evidence" value="ECO:0007669"/>
    <property type="project" value="TreeGrafter"/>
</dbReference>
<keyword evidence="2" id="KW-0067">ATP-binding</keyword>
<proteinExistence type="predicted"/>
<dbReference type="InterPro" id="IPR011009">
    <property type="entry name" value="Kinase-like_dom_sf"/>
</dbReference>
<dbReference type="OrthoDB" id="422362at2759"/>
<sequence>DLLSALLHCHENGVVLRGSLNLDQIVIDHSGVAKIGSLYKSSSDRRKKESRKYDDDEQDEIMKDPYVPPEMLLGSPKYTMETDIWALGCLLSHLLLSKPIYTGKEKDRESLLFAMYKLVGIPAPENFELGAKFPYYKKPEKKYKPGVEKAIPKLMKDRKCDDVEAYTSAIDLIRQMLHLDPEKRITAKMALQH</sequence>
<dbReference type="Pfam" id="PF00069">
    <property type="entry name" value="Pkinase"/>
    <property type="match status" value="1"/>
</dbReference>
<dbReference type="SUPFAM" id="SSF56112">
    <property type="entry name" value="Protein kinase-like (PK-like)"/>
    <property type="match status" value="1"/>
</dbReference>
<evidence type="ECO:0000256" key="5">
    <source>
        <dbReference type="ARBA" id="ARBA00041902"/>
    </source>
</evidence>
<feature type="domain" description="Protein kinase" evidence="7">
    <location>
        <begin position="1"/>
        <end position="193"/>
    </location>
</feature>
<keyword evidence="8" id="KW-0808">Transferase</keyword>
<protein>
    <recommendedName>
        <fullName evidence="4">Cyclin-dependent kinase 2 homolog</fullName>
    </recommendedName>
    <alternativeName>
        <fullName evidence="5">Cell division control protein 2 homolog</fullName>
    </alternativeName>
    <alternativeName>
        <fullName evidence="6">cdc2-related kinase 2</fullName>
    </alternativeName>
</protein>
<feature type="non-terminal residue" evidence="8">
    <location>
        <position position="193"/>
    </location>
</feature>
<dbReference type="KEGG" id="fcy:FRACYDRAFT_143531"/>
<keyword evidence="1" id="KW-0547">Nucleotide-binding</keyword>
<dbReference type="InterPro" id="IPR000719">
    <property type="entry name" value="Prot_kinase_dom"/>
</dbReference>
<dbReference type="PANTHER" id="PTHR24056">
    <property type="entry name" value="CELL DIVISION PROTEIN KINASE"/>
    <property type="match status" value="1"/>
</dbReference>
<evidence type="ECO:0000256" key="4">
    <source>
        <dbReference type="ARBA" id="ARBA00039612"/>
    </source>
</evidence>
<evidence type="ECO:0000256" key="6">
    <source>
        <dbReference type="ARBA" id="ARBA00042858"/>
    </source>
</evidence>
<feature type="non-terminal residue" evidence="8">
    <location>
        <position position="1"/>
    </location>
</feature>
<accession>A0A1E7FE19</accession>
<gene>
    <name evidence="8" type="ORF">FRACYDRAFT_143531</name>
</gene>
<comment type="subunit">
    <text evidence="3">May form a complex composed of at least the catalytic subunit CRK2 and a cyclin.</text>
</comment>
<organism evidence="8 9">
    <name type="scientific">Fragilariopsis cylindrus CCMP1102</name>
    <dbReference type="NCBI Taxonomy" id="635003"/>
    <lineage>
        <taxon>Eukaryota</taxon>
        <taxon>Sar</taxon>
        <taxon>Stramenopiles</taxon>
        <taxon>Ochrophyta</taxon>
        <taxon>Bacillariophyta</taxon>
        <taxon>Bacillariophyceae</taxon>
        <taxon>Bacillariophycidae</taxon>
        <taxon>Bacillariales</taxon>
        <taxon>Bacillariaceae</taxon>
        <taxon>Fragilariopsis</taxon>
    </lineage>
</organism>
<dbReference type="EMBL" id="KV784358">
    <property type="protein sequence ID" value="OEU16033.1"/>
    <property type="molecule type" value="Genomic_DNA"/>
</dbReference>
<dbReference type="InterPro" id="IPR050108">
    <property type="entry name" value="CDK"/>
</dbReference>
<dbReference type="Gene3D" id="1.10.510.10">
    <property type="entry name" value="Transferase(Phosphotransferase) domain 1"/>
    <property type="match status" value="1"/>
</dbReference>
<dbReference type="GO" id="GO:0005634">
    <property type="term" value="C:nucleus"/>
    <property type="evidence" value="ECO:0007669"/>
    <property type="project" value="TreeGrafter"/>
</dbReference>
<evidence type="ECO:0000259" key="7">
    <source>
        <dbReference type="PROSITE" id="PS50011"/>
    </source>
</evidence>
<evidence type="ECO:0000256" key="2">
    <source>
        <dbReference type="ARBA" id="ARBA00022840"/>
    </source>
</evidence>
<evidence type="ECO:0000313" key="8">
    <source>
        <dbReference type="EMBL" id="OEU16033.1"/>
    </source>
</evidence>
<dbReference type="AlphaFoldDB" id="A0A1E7FE19"/>
<keyword evidence="8" id="KW-0418">Kinase</keyword>
<dbReference type="GO" id="GO:0005524">
    <property type="term" value="F:ATP binding"/>
    <property type="evidence" value="ECO:0007669"/>
    <property type="project" value="UniProtKB-KW"/>
</dbReference>
<dbReference type="SMART" id="SM00220">
    <property type="entry name" value="S_TKc"/>
    <property type="match status" value="1"/>
</dbReference>
<name>A0A1E7FE19_9STRA</name>
<evidence type="ECO:0000256" key="1">
    <source>
        <dbReference type="ARBA" id="ARBA00022741"/>
    </source>
</evidence>
<reference evidence="8 9" key="1">
    <citation type="submission" date="2016-09" db="EMBL/GenBank/DDBJ databases">
        <title>Extensive genetic diversity and differential bi-allelic expression allows diatom success in the polar Southern Ocean.</title>
        <authorList>
            <consortium name="DOE Joint Genome Institute"/>
            <person name="Mock T."/>
            <person name="Otillar R.P."/>
            <person name="Strauss J."/>
            <person name="Dupont C."/>
            <person name="Frickenhaus S."/>
            <person name="Maumus F."/>
            <person name="Mcmullan M."/>
            <person name="Sanges R."/>
            <person name="Schmutz J."/>
            <person name="Toseland A."/>
            <person name="Valas R."/>
            <person name="Veluchamy A."/>
            <person name="Ward B.J."/>
            <person name="Allen A."/>
            <person name="Barry K."/>
            <person name="Falciatore A."/>
            <person name="Ferrante M."/>
            <person name="Fortunato A.E."/>
            <person name="Gloeckner G."/>
            <person name="Gruber A."/>
            <person name="Hipkin R."/>
            <person name="Janech M."/>
            <person name="Kroth P."/>
            <person name="Leese F."/>
            <person name="Lindquist E."/>
            <person name="Lyon B.R."/>
            <person name="Martin J."/>
            <person name="Mayer C."/>
            <person name="Parker M."/>
            <person name="Quesneville H."/>
            <person name="Raymond J."/>
            <person name="Uhlig C."/>
            <person name="Valentin K.U."/>
            <person name="Worden A.Z."/>
            <person name="Armbrust E.V."/>
            <person name="Bowler C."/>
            <person name="Green B."/>
            <person name="Moulton V."/>
            <person name="Van Oosterhout C."/>
            <person name="Grigoriev I."/>
        </authorList>
    </citation>
    <scope>NUCLEOTIDE SEQUENCE [LARGE SCALE GENOMIC DNA]</scope>
    <source>
        <strain evidence="8 9">CCMP1102</strain>
    </source>
</reference>
<dbReference type="Proteomes" id="UP000095751">
    <property type="component" value="Unassembled WGS sequence"/>
</dbReference>
<dbReference type="InParanoid" id="A0A1E7FE19"/>
<dbReference type="PROSITE" id="PS50011">
    <property type="entry name" value="PROTEIN_KINASE_DOM"/>
    <property type="match status" value="1"/>
</dbReference>
<evidence type="ECO:0000256" key="3">
    <source>
        <dbReference type="ARBA" id="ARBA00038543"/>
    </source>
</evidence>
<keyword evidence="9" id="KW-1185">Reference proteome</keyword>